<gene>
    <name evidence="1" type="ORF">V3391_13280</name>
</gene>
<dbReference type="EMBL" id="JAZHBM010000003">
    <property type="protein sequence ID" value="MEF3083179.1"/>
    <property type="molecule type" value="Genomic_DNA"/>
</dbReference>
<accession>A0ABU7WGT7</accession>
<dbReference type="Proteomes" id="UP001358324">
    <property type="component" value="Unassembled WGS sequence"/>
</dbReference>
<evidence type="ECO:0000313" key="1">
    <source>
        <dbReference type="EMBL" id="MEF3083179.1"/>
    </source>
</evidence>
<dbReference type="RefSeq" id="WP_332078909.1">
    <property type="nucleotide sequence ID" value="NZ_JAZHBM010000003.1"/>
</dbReference>
<organism evidence="1 2">
    <name type="scientific">Luteimonas flava</name>
    <dbReference type="NCBI Taxonomy" id="3115822"/>
    <lineage>
        <taxon>Bacteria</taxon>
        <taxon>Pseudomonadati</taxon>
        <taxon>Pseudomonadota</taxon>
        <taxon>Gammaproteobacteria</taxon>
        <taxon>Lysobacterales</taxon>
        <taxon>Lysobacteraceae</taxon>
        <taxon>Luteimonas</taxon>
    </lineage>
</organism>
<reference evidence="1 2" key="1">
    <citation type="submission" date="2024-01" db="EMBL/GenBank/DDBJ databases">
        <title>Novel species of the genus Luteimonas isolated from rivers.</title>
        <authorList>
            <person name="Lu H."/>
        </authorList>
    </citation>
    <scope>NUCLEOTIDE SEQUENCE [LARGE SCALE GENOMIC DNA]</scope>
    <source>
        <strain evidence="1 2">SMYT11W</strain>
    </source>
</reference>
<evidence type="ECO:0000313" key="2">
    <source>
        <dbReference type="Proteomes" id="UP001358324"/>
    </source>
</evidence>
<name>A0ABU7WGT7_9GAMM</name>
<dbReference type="PROSITE" id="PS51257">
    <property type="entry name" value="PROKAR_LIPOPROTEIN"/>
    <property type="match status" value="1"/>
</dbReference>
<evidence type="ECO:0008006" key="3">
    <source>
        <dbReference type="Google" id="ProtNLM"/>
    </source>
</evidence>
<proteinExistence type="predicted"/>
<sequence length="290" mass="31281">MHVVIRSVVVLVAGLWLAGCATGFPRASAPYEAADGLDGAAVLARSVAAHGGDLRTHSGDLNYASDGRWESLIQRIQPVVTDAGYRVTSETRYAPALGLHVIRSQGPTGTKQVVRRPGSIEVYRDGVRATDTETLRAAAMTTDAFELFHFGPSFLAARATQVTRMADADEDGQRYQRVRVEIAPGFGEAANDTVIAWFDARTHLLHRVHLTLNGFPTTQGAHVDTTMTGYRAFDGVMLPTRFHERVRGPLRINAHTWWVTGLDTGRGWQPGDVANGLFTGAAAPPATALP</sequence>
<comment type="caution">
    <text evidence="1">The sequence shown here is derived from an EMBL/GenBank/DDBJ whole genome shotgun (WGS) entry which is preliminary data.</text>
</comment>
<keyword evidence="2" id="KW-1185">Reference proteome</keyword>
<protein>
    <recommendedName>
        <fullName evidence="3">Lipoprotein</fullName>
    </recommendedName>
</protein>